<dbReference type="SUPFAM" id="SSF53807">
    <property type="entry name" value="Helical backbone' metal receptor"/>
    <property type="match status" value="2"/>
</dbReference>
<dbReference type="OrthoDB" id="9762718at2"/>
<dbReference type="CDD" id="cd01966">
    <property type="entry name" value="Nitrogenase_NifN_1"/>
    <property type="match status" value="1"/>
</dbReference>
<dbReference type="AlphaFoldDB" id="H8Z570"/>
<dbReference type="NCBIfam" id="TIGR01283">
    <property type="entry name" value="nifE"/>
    <property type="match status" value="1"/>
</dbReference>
<dbReference type="HOGENOM" id="CLU_013317_0_1_6"/>
<dbReference type="InterPro" id="IPR049939">
    <property type="entry name" value="NifE-like"/>
</dbReference>
<accession>H8Z570</accession>
<proteinExistence type="inferred from homology"/>
<evidence type="ECO:0000259" key="8">
    <source>
        <dbReference type="Pfam" id="PF00148"/>
    </source>
</evidence>
<evidence type="ECO:0000313" key="9">
    <source>
        <dbReference type="EMBL" id="EIC20477.1"/>
    </source>
</evidence>
<gene>
    <name evidence="9" type="ORF">Thi970DRAFT_04114</name>
</gene>
<dbReference type="Gene3D" id="3.40.50.12380">
    <property type="entry name" value="Nitrogenase MoFe cofactor biosynthesis protein NifE, C-terminal"/>
    <property type="match status" value="1"/>
</dbReference>
<reference evidence="9 10" key="2">
    <citation type="submission" date="2011-11" db="EMBL/GenBank/DDBJ databases">
        <authorList>
            <consortium name="US DOE Joint Genome Institute"/>
            <person name="Lucas S."/>
            <person name="Han J."/>
            <person name="Lapidus A."/>
            <person name="Cheng J.-F."/>
            <person name="Goodwin L."/>
            <person name="Pitluck S."/>
            <person name="Peters L."/>
            <person name="Ovchinnikova G."/>
            <person name="Zhang X."/>
            <person name="Detter J.C."/>
            <person name="Han C."/>
            <person name="Tapia R."/>
            <person name="Land M."/>
            <person name="Hauser L."/>
            <person name="Kyrpides N."/>
            <person name="Ivanova N."/>
            <person name="Pagani I."/>
            <person name="Vogl K."/>
            <person name="Liu Z."/>
            <person name="Overmann J."/>
            <person name="Frigaard N.-U."/>
            <person name="Bryant D."/>
            <person name="Woyke T."/>
        </authorList>
    </citation>
    <scope>NUCLEOTIDE SEQUENCE [LARGE SCALE GENOMIC DNA]</scope>
    <source>
        <strain evidence="9 10">970</strain>
    </source>
</reference>
<dbReference type="PANTHER" id="PTHR42956">
    <property type="entry name" value="NITROGENASE IRON-MOLYBDENUM COFACTOR BIOSYNTHESIS PROTEIN NIFE"/>
    <property type="match status" value="1"/>
</dbReference>
<evidence type="ECO:0000256" key="6">
    <source>
        <dbReference type="ARBA" id="ARBA00023231"/>
    </source>
</evidence>
<comment type="function">
    <text evidence="1">This protein may play a role in the biosynthesis of the prosthetic group of nitrogenase (FeMo cofactor).</text>
</comment>
<dbReference type="NCBIfam" id="TIGR01285">
    <property type="entry name" value="nifN"/>
    <property type="match status" value="1"/>
</dbReference>
<feature type="domain" description="Nitrogenase/oxidoreductase component 1" evidence="8">
    <location>
        <begin position="37"/>
        <end position="442"/>
    </location>
</feature>
<dbReference type="eggNOG" id="COG2710">
    <property type="taxonomic scope" value="Bacteria"/>
</dbReference>
<dbReference type="Proteomes" id="UP000002964">
    <property type="component" value="Unassembled WGS sequence"/>
</dbReference>
<dbReference type="STRING" id="631362.Thi970DRAFT_04114"/>
<keyword evidence="6 7" id="KW-0535">Nitrogen fixation</keyword>
<evidence type="ECO:0000256" key="4">
    <source>
        <dbReference type="ARBA" id="ARBA00013280"/>
    </source>
</evidence>
<evidence type="ECO:0000256" key="3">
    <source>
        <dbReference type="ARBA" id="ARBA00011002"/>
    </source>
</evidence>
<dbReference type="InterPro" id="IPR000510">
    <property type="entry name" value="Nase/OxRdtase_comp1"/>
</dbReference>
<evidence type="ECO:0000256" key="5">
    <source>
        <dbReference type="ARBA" id="ARBA00013282"/>
    </source>
</evidence>
<dbReference type="InterPro" id="IPR005973">
    <property type="entry name" value="NifE"/>
</dbReference>
<protein>
    <recommendedName>
        <fullName evidence="4">Nitrogenase iron-molybdenum cofactor biosynthesis protein NifE</fullName>
    </recommendedName>
    <alternativeName>
        <fullName evidence="5">Nitrogenase iron-molybdenum cofactor biosynthesis protein NifN</fullName>
    </alternativeName>
</protein>
<feature type="domain" description="Nitrogenase/oxidoreductase component 1" evidence="8">
    <location>
        <begin position="495"/>
        <end position="909"/>
    </location>
</feature>
<organism evidence="9 10">
    <name type="scientific">Thiorhodovibrio frisius</name>
    <dbReference type="NCBI Taxonomy" id="631362"/>
    <lineage>
        <taxon>Bacteria</taxon>
        <taxon>Pseudomonadati</taxon>
        <taxon>Pseudomonadota</taxon>
        <taxon>Gammaproteobacteria</taxon>
        <taxon>Chromatiales</taxon>
        <taxon>Chromatiaceae</taxon>
        <taxon>Thiorhodovibrio</taxon>
    </lineage>
</organism>
<dbReference type="InterPro" id="IPR000318">
    <property type="entry name" value="Nase_comp1_CS"/>
</dbReference>
<evidence type="ECO:0000256" key="2">
    <source>
        <dbReference type="ARBA" id="ARBA00005155"/>
    </source>
</evidence>
<evidence type="ECO:0000256" key="7">
    <source>
        <dbReference type="RuleBase" id="RU004021"/>
    </source>
</evidence>
<dbReference type="RefSeq" id="WP_009150880.1">
    <property type="nucleotide sequence ID" value="NZ_JH603170.1"/>
</dbReference>
<dbReference type="UniPathway" id="UPA00782"/>
<name>H8Z570_9GAMM</name>
<evidence type="ECO:0000313" key="10">
    <source>
        <dbReference type="Proteomes" id="UP000002964"/>
    </source>
</evidence>
<dbReference type="Gene3D" id="6.10.250.1090">
    <property type="match status" value="1"/>
</dbReference>
<keyword evidence="10" id="KW-1185">Reference proteome</keyword>
<evidence type="ECO:0000256" key="1">
    <source>
        <dbReference type="ARBA" id="ARBA00003171"/>
    </source>
</evidence>
<dbReference type="GO" id="GO:0065003">
    <property type="term" value="P:protein-containing complex assembly"/>
    <property type="evidence" value="ECO:0007669"/>
    <property type="project" value="InterPro"/>
</dbReference>
<dbReference type="PROSITE" id="PS00090">
    <property type="entry name" value="NITROGENASE_1_2"/>
    <property type="match status" value="1"/>
</dbReference>
<dbReference type="PROSITE" id="PS00699">
    <property type="entry name" value="NITROGENASE_1_1"/>
    <property type="match status" value="2"/>
</dbReference>
<dbReference type="PANTHER" id="PTHR42956:SF1">
    <property type="entry name" value="NITROGENASE IRON-MOLYBDENUM COFACTOR BIOSYNTHESIS PROTEIN NIFE"/>
    <property type="match status" value="1"/>
</dbReference>
<comment type="pathway">
    <text evidence="2">Cofactor biosynthesis; Fe-Mo cofactor biosynthesis.</text>
</comment>
<comment type="similarity">
    <text evidence="3 7">Belongs to the NifD/NifK/NifE/NifN family.</text>
</comment>
<dbReference type="Pfam" id="PF00148">
    <property type="entry name" value="Oxidored_nitro"/>
    <property type="match status" value="2"/>
</dbReference>
<dbReference type="Gene3D" id="3.40.50.1980">
    <property type="entry name" value="Nitrogenase molybdenum iron protein domain"/>
    <property type="match status" value="4"/>
</dbReference>
<reference evidence="10" key="1">
    <citation type="submission" date="2011-06" db="EMBL/GenBank/DDBJ databases">
        <authorList>
            <consortium name="US DOE Joint Genome Institute (JGI-PGF)"/>
            <person name="Lucas S."/>
            <person name="Han J."/>
            <person name="Lapidus A."/>
            <person name="Cheng J.-F."/>
            <person name="Goodwin L."/>
            <person name="Pitluck S."/>
            <person name="Peters L."/>
            <person name="Land M.L."/>
            <person name="Hauser L."/>
            <person name="Vogl K."/>
            <person name="Liu Z."/>
            <person name="Overmann J."/>
            <person name="Frigaard N.-U."/>
            <person name="Bryant D.A."/>
            <person name="Woyke T.J."/>
        </authorList>
    </citation>
    <scope>NUCLEOTIDE SEQUENCE [LARGE SCALE GENOMIC DNA]</scope>
    <source>
        <strain evidence="10">970</strain>
    </source>
</reference>
<dbReference type="InterPro" id="IPR005975">
    <property type="entry name" value="Nase_Mo-Fe_CF"/>
</dbReference>
<sequence>MKQKDIAALLDEPACEHNDKSKSGCAKLKPGATAGGCSFDGAQIALLPIADVAHIVHGSIACAGSAWDNRGTRSSGPKLFKVGMTTDLTEQDVIMGRGEKRLFHGIKQAIDSYDPAAVFVYNTCVPALTGDDVGAVCREAGKRWGKPVISVDAAGFYGTKNLGNRIAGEVMVRDVCGTREPDPIPSGIERPDFKVHDICLVGEYNIAGELWHVLPLFDELGLRVLCTLSGDARFQEVQTMHRSQANMMVCSKAMINVARKLQETYGTPWFEGSFYGVADVSHALREFARLLNDPDLTQRTEALIAREEARIHQALAPWREKFAGKRVLLYTGGVKSWSVISALQDLGMTVVATGTRKSTEDDKARIRELMGEEAVMIEDGNPRALLDLCANYQVDMMIAGGRNQYTALKARLPFLDVNQEREFGYAGYEGMLELARQLDVTLSSPIWSRVRGASPWQQHPAAAHVAETAEKQEHAPATIVKRNKALSVGPLKASATVGATLAFLGFNRSLPMLHGSQGCTAFGKIFFIQHFREPIPLQTTALDQVSAIMGSDENLVEGLRTICDKHQPALIGVPTTGLVEAQGADPKRALKDFRARYPQYEQVAIVPVHSPDFAGCLESGYAQAITSIIEDLVPDAAVAGTRPGRRQRQVNVLVSAAMTPGDIEYLKDLLERFQLRPVVVPDLSDALDGHLADTDYSALTIGGTLIEELATLGDAAATLVIGRSMDAAADLLKDRTGVPDVRFPHLMGLDAMDALVLALADISAEPVPERIERQRSQLQDAMLDAHFSLGQGRFAIAGDGDLLLAFSELLAEMGAETVAAVAPTNAPSLRAVKTAEVKIGDLEDLEQLASARQAEVLICNSHGAASAERLGIPLLRAGFPQYDLIGGYQRCWIGYTGARQTLFDLANIMLSLEKGEIHPYRSRLKQWPTGENLAA</sequence>
<dbReference type="GO" id="GO:0016163">
    <property type="term" value="F:nitrogenase activity"/>
    <property type="evidence" value="ECO:0007669"/>
    <property type="project" value="InterPro"/>
</dbReference>
<dbReference type="EMBL" id="JH603170">
    <property type="protein sequence ID" value="EIC20477.1"/>
    <property type="molecule type" value="Genomic_DNA"/>
</dbReference>